<name>A0A1Z8JK15_PICKU</name>
<dbReference type="InterPro" id="IPR039781">
    <property type="entry name" value="Rad21/Rec8-like"/>
</dbReference>
<dbReference type="InterPro" id="IPR023093">
    <property type="entry name" value="ScpA-like_C"/>
</dbReference>
<evidence type="ECO:0000259" key="5">
    <source>
        <dbReference type="Pfam" id="PF04825"/>
    </source>
</evidence>
<feature type="compositionally biased region" description="Acidic residues" evidence="4">
    <location>
        <begin position="431"/>
        <end position="451"/>
    </location>
</feature>
<feature type="compositionally biased region" description="Basic and acidic residues" evidence="4">
    <location>
        <begin position="411"/>
        <end position="420"/>
    </location>
</feature>
<sequence length="514" mass="58378">MSSLLYGDSPLACAWLASSLEKKLSKQQYLKTSVTSSAKAIEESTTISTFSVQSQTPEDKENHVTLRVSGQLLYGVVKIYSRKTRYLYDDVSMALLQLRSAFAVSKSLTVPLEDTIVSLESITMKDRITEANIIDTDFNLDEVFGGSSKNSQMRTWTQEDSQSDDYALGDISIGRGVDEDVGNVSIDALARRAEPELDDLDHVPEFELPLDFDKGIGPDIETVAGIANYNIEAADNMDLEFTIDETHMENEELQNKQTEMRSNNIFGNEGEEEEEERAILMKRPRRTYQRKSYDNLSVIRTNRKRLVIDETNEIATNVLKKSQRDFPPKPESKLQFNIQIVMENLNPEFLKRVGTSWMSVKRRKLREKTDSSYNETFADTPLYDENENEISGYEVPEFTINEPTEIEQEEEHASKGHVSDFETFSPGVSVPEEDEQEEEEPEEGEEEEPVELNERSDERTIQVASALRAKFADTQVSFVSFDNIPVELSKNTKSNATRTFFELLVLGTSDCLEK</sequence>
<dbReference type="AlphaFoldDB" id="A0A1Z8JK15"/>
<dbReference type="GO" id="GO:0008278">
    <property type="term" value="C:cohesin complex"/>
    <property type="evidence" value="ECO:0007669"/>
    <property type="project" value="InterPro"/>
</dbReference>
<accession>A0A1Z8JK15</accession>
<evidence type="ECO:0000256" key="1">
    <source>
        <dbReference type="ARBA" id="ARBA00004123"/>
    </source>
</evidence>
<dbReference type="EMBL" id="NHMM01000006">
    <property type="protein sequence ID" value="OUT20908.1"/>
    <property type="molecule type" value="Genomic_DNA"/>
</dbReference>
<feature type="region of interest" description="Disordered" evidence="4">
    <location>
        <begin position="406"/>
        <end position="459"/>
    </location>
</feature>
<organism evidence="6 7">
    <name type="scientific">Pichia kudriavzevii</name>
    <name type="common">Yeast</name>
    <name type="synonym">Issatchenkia orientalis</name>
    <dbReference type="NCBI Taxonomy" id="4909"/>
    <lineage>
        <taxon>Eukaryota</taxon>
        <taxon>Fungi</taxon>
        <taxon>Dikarya</taxon>
        <taxon>Ascomycota</taxon>
        <taxon>Saccharomycotina</taxon>
        <taxon>Pichiomycetes</taxon>
        <taxon>Pichiales</taxon>
        <taxon>Pichiaceae</taxon>
        <taxon>Pichia</taxon>
    </lineage>
</organism>
<dbReference type="Pfam" id="PF04825">
    <property type="entry name" value="Rad21_Rec8_N"/>
    <property type="match status" value="1"/>
</dbReference>
<keyword evidence="2" id="KW-0539">Nucleus</keyword>
<evidence type="ECO:0000256" key="4">
    <source>
        <dbReference type="SAM" id="MobiDB-lite"/>
    </source>
</evidence>
<evidence type="ECO:0000256" key="2">
    <source>
        <dbReference type="ARBA" id="ARBA00023242"/>
    </source>
</evidence>
<dbReference type="GO" id="GO:0007062">
    <property type="term" value="P:sister chromatid cohesion"/>
    <property type="evidence" value="ECO:0007669"/>
    <property type="project" value="InterPro"/>
</dbReference>
<evidence type="ECO:0000313" key="7">
    <source>
        <dbReference type="Proteomes" id="UP000195871"/>
    </source>
</evidence>
<protein>
    <recommendedName>
        <fullName evidence="5">Rad21/Rec8-like protein N-terminal domain-containing protein</fullName>
    </recommendedName>
</protein>
<dbReference type="GO" id="GO:0005634">
    <property type="term" value="C:nucleus"/>
    <property type="evidence" value="ECO:0007669"/>
    <property type="project" value="UniProtKB-SubCell"/>
</dbReference>
<gene>
    <name evidence="6" type="ORF">CAS74_003904</name>
</gene>
<reference evidence="6 7" key="1">
    <citation type="submission" date="2017-05" db="EMBL/GenBank/DDBJ databases">
        <title>The Genome Sequence of Candida krusei Ckrusei653.</title>
        <authorList>
            <person name="Cuomo C."/>
            <person name="Forche A."/>
            <person name="Young S."/>
            <person name="Abouelleil A."/>
            <person name="Cao P."/>
            <person name="Chapman S."/>
            <person name="Cusick C."/>
            <person name="Shea T."/>
            <person name="Nusbaum C."/>
            <person name="Birren B."/>
        </authorList>
    </citation>
    <scope>NUCLEOTIDE SEQUENCE [LARGE SCALE GENOMIC DNA]</scope>
    <source>
        <strain evidence="6 7">Ckrusei653</strain>
    </source>
</reference>
<evidence type="ECO:0000256" key="3">
    <source>
        <dbReference type="SAM" id="Coils"/>
    </source>
</evidence>
<dbReference type="VEuPathDB" id="FungiDB:C5L36_0B09290"/>
<comment type="caution">
    <text evidence="6">The sequence shown here is derived from an EMBL/GenBank/DDBJ whole genome shotgun (WGS) entry which is preliminary data.</text>
</comment>
<feature type="domain" description="Rad21/Rec8-like protein N-terminal" evidence="5">
    <location>
        <begin position="4"/>
        <end position="108"/>
    </location>
</feature>
<keyword evidence="3" id="KW-0175">Coiled coil</keyword>
<evidence type="ECO:0000313" key="6">
    <source>
        <dbReference type="EMBL" id="OUT20908.1"/>
    </source>
</evidence>
<dbReference type="InterPro" id="IPR006910">
    <property type="entry name" value="Rad21_Rec8_N"/>
</dbReference>
<dbReference type="PANTHER" id="PTHR12585">
    <property type="entry name" value="SCC1 / RAD21 FAMILY MEMBER"/>
    <property type="match status" value="1"/>
</dbReference>
<proteinExistence type="predicted"/>
<dbReference type="PANTHER" id="PTHR12585:SF69">
    <property type="entry name" value="FI11703P"/>
    <property type="match status" value="1"/>
</dbReference>
<dbReference type="GO" id="GO:0003682">
    <property type="term" value="F:chromatin binding"/>
    <property type="evidence" value="ECO:0007669"/>
    <property type="project" value="TreeGrafter"/>
</dbReference>
<dbReference type="GO" id="GO:1990414">
    <property type="term" value="P:replication-born double-strand break repair via sister chromatid exchange"/>
    <property type="evidence" value="ECO:0007669"/>
    <property type="project" value="TreeGrafter"/>
</dbReference>
<feature type="coiled-coil region" evidence="3">
    <location>
        <begin position="236"/>
        <end position="263"/>
    </location>
</feature>
<dbReference type="Proteomes" id="UP000195871">
    <property type="component" value="Unassembled WGS sequence"/>
</dbReference>
<comment type="subcellular location">
    <subcellularLocation>
        <location evidence="1">Nucleus</location>
    </subcellularLocation>
</comment>
<dbReference type="Gene3D" id="1.10.10.580">
    <property type="entry name" value="Structural maintenance of chromosome 1. Chain E"/>
    <property type="match status" value="1"/>
</dbReference>